<keyword evidence="7" id="KW-1005">Bacterial flagellum biogenesis</keyword>
<evidence type="ECO:0000313" key="11">
    <source>
        <dbReference type="EMBL" id="AJK48014.1"/>
    </source>
</evidence>
<reference evidence="11 12" key="2">
    <citation type="journal article" date="2016" name="Appl. Microbiol. Biotechnol.">
        <title>Mutations improving production and secretion of extracellular lipase by Burkholderia glumae PG1.</title>
        <authorList>
            <person name="Knapp A."/>
            <person name="Voget S."/>
            <person name="Gao R."/>
            <person name="Zaburannyi N."/>
            <person name="Krysciak D."/>
            <person name="Breuer M."/>
            <person name="Hauer B."/>
            <person name="Streit W.R."/>
            <person name="Muller R."/>
            <person name="Daniel R."/>
            <person name="Jaeger K.E."/>
        </authorList>
    </citation>
    <scope>NUCLEOTIDE SEQUENCE [LARGE SCALE GENOMIC DNA]</scope>
    <source>
        <strain evidence="11 12">PG1</strain>
    </source>
</reference>
<evidence type="ECO:0000256" key="1">
    <source>
        <dbReference type="ARBA" id="ARBA00004413"/>
    </source>
</evidence>
<evidence type="ECO:0000256" key="10">
    <source>
        <dbReference type="ARBA" id="ARBA00023225"/>
    </source>
</evidence>
<keyword evidence="11" id="KW-0282">Flagellum</keyword>
<keyword evidence="8" id="KW-0653">Protein transport</keyword>
<evidence type="ECO:0000256" key="5">
    <source>
        <dbReference type="ARBA" id="ARBA00022475"/>
    </source>
</evidence>
<evidence type="ECO:0000256" key="4">
    <source>
        <dbReference type="ARBA" id="ARBA00022448"/>
    </source>
</evidence>
<dbReference type="KEGG" id="bgp:BGL_1c35400"/>
<dbReference type="RefSeq" id="WP_042626259.1">
    <property type="nucleotide sequence ID" value="NZ_BSTO01000003.1"/>
</dbReference>
<dbReference type="PIRSF" id="PIRSF019404">
    <property type="entry name" value="FliJ"/>
    <property type="match status" value="1"/>
</dbReference>
<keyword evidence="12" id="KW-1185">Reference proteome</keyword>
<keyword evidence="9" id="KW-0472">Membrane</keyword>
<dbReference type="KEGG" id="bpla:bpln_1g34370"/>
<comment type="similarity">
    <text evidence="2">Belongs to the FliJ family.</text>
</comment>
<dbReference type="PANTHER" id="PTHR38786:SF1">
    <property type="entry name" value="FLAGELLAR FLIJ PROTEIN"/>
    <property type="match status" value="1"/>
</dbReference>
<dbReference type="InterPro" id="IPR018006">
    <property type="entry name" value="Flag_FliJ_proteobac"/>
</dbReference>
<evidence type="ECO:0000256" key="6">
    <source>
        <dbReference type="ARBA" id="ARBA00022500"/>
    </source>
</evidence>
<dbReference type="NCBIfam" id="TIGR02473">
    <property type="entry name" value="flagell_FliJ"/>
    <property type="match status" value="1"/>
</dbReference>
<dbReference type="InterPro" id="IPR053716">
    <property type="entry name" value="Flag_assembly_chemotaxis_eff"/>
</dbReference>
<evidence type="ECO:0000313" key="12">
    <source>
        <dbReference type="Proteomes" id="UP000031838"/>
    </source>
</evidence>
<dbReference type="Proteomes" id="UP000031838">
    <property type="component" value="Chromosome 1"/>
</dbReference>
<name>A0A0B6S0S9_BURPL</name>
<dbReference type="AlphaFoldDB" id="A0A0B6S0S9"/>
<dbReference type="EMBL" id="CP002580">
    <property type="protein sequence ID" value="AJK48014.1"/>
    <property type="molecule type" value="Genomic_DNA"/>
</dbReference>
<proteinExistence type="inferred from homology"/>
<keyword evidence="10" id="KW-1006">Bacterial flagellum protein export</keyword>
<dbReference type="GO" id="GO:0071973">
    <property type="term" value="P:bacterial-type flagellum-dependent cell motility"/>
    <property type="evidence" value="ECO:0007669"/>
    <property type="project" value="InterPro"/>
</dbReference>
<evidence type="ECO:0000256" key="2">
    <source>
        <dbReference type="ARBA" id="ARBA00010004"/>
    </source>
</evidence>
<keyword evidence="6" id="KW-0145">Chemotaxis</keyword>
<protein>
    <recommendedName>
        <fullName evidence="3">Flagellar FliJ protein</fullName>
    </recommendedName>
</protein>
<keyword evidence="11" id="KW-0969">Cilium</keyword>
<dbReference type="GO" id="GO:0003774">
    <property type="term" value="F:cytoskeletal motor activity"/>
    <property type="evidence" value="ECO:0007669"/>
    <property type="project" value="InterPro"/>
</dbReference>
<dbReference type="PANTHER" id="PTHR38786">
    <property type="entry name" value="FLAGELLAR FLIJ PROTEIN"/>
    <property type="match status" value="1"/>
</dbReference>
<dbReference type="GO" id="GO:0005886">
    <property type="term" value="C:plasma membrane"/>
    <property type="evidence" value="ECO:0007669"/>
    <property type="project" value="UniProtKB-SubCell"/>
</dbReference>
<evidence type="ECO:0000256" key="8">
    <source>
        <dbReference type="ARBA" id="ARBA00022927"/>
    </source>
</evidence>
<keyword evidence="11" id="KW-0966">Cell projection</keyword>
<dbReference type="OrthoDB" id="6465096at2"/>
<keyword evidence="5" id="KW-1003">Cell membrane</keyword>
<evidence type="ECO:0000256" key="7">
    <source>
        <dbReference type="ARBA" id="ARBA00022795"/>
    </source>
</evidence>
<dbReference type="Pfam" id="PF02050">
    <property type="entry name" value="FliJ"/>
    <property type="match status" value="1"/>
</dbReference>
<accession>A0A0B6S0S9</accession>
<evidence type="ECO:0000256" key="9">
    <source>
        <dbReference type="ARBA" id="ARBA00023136"/>
    </source>
</evidence>
<sequence>MSAGFPLQILLDRAQEELDNATKQLGLAQRDHTAAVAQLDSLLRYRDEYHERFAADAQAGMPAGSMRNFQSFIDTLDAAIGQQRRIVAAADARIEATRPEWQARKRTLGSYEILQARGVAQDEQRAAKREQRDADEHAAKVLRMRADAAAQSSK</sequence>
<dbReference type="InterPro" id="IPR012823">
    <property type="entry name" value="Flagell_FliJ"/>
</dbReference>
<dbReference type="PRINTS" id="PR01004">
    <property type="entry name" value="FLGFLIJ"/>
</dbReference>
<dbReference type="Gene3D" id="1.10.287.1700">
    <property type="match status" value="1"/>
</dbReference>
<reference evidence="12" key="1">
    <citation type="submission" date="2011-03" db="EMBL/GenBank/DDBJ databases">
        <authorList>
            <person name="Voget S."/>
            <person name="Streit W.R."/>
            <person name="Jaeger K.E."/>
            <person name="Daniel R."/>
        </authorList>
    </citation>
    <scope>NUCLEOTIDE SEQUENCE [LARGE SCALE GENOMIC DNA]</scope>
    <source>
        <strain evidence="12">PG1</strain>
    </source>
</reference>
<dbReference type="GO" id="GO:0009288">
    <property type="term" value="C:bacterial-type flagellum"/>
    <property type="evidence" value="ECO:0007669"/>
    <property type="project" value="InterPro"/>
</dbReference>
<dbReference type="GO" id="GO:0006935">
    <property type="term" value="P:chemotaxis"/>
    <property type="evidence" value="ECO:0007669"/>
    <property type="project" value="UniProtKB-KW"/>
</dbReference>
<evidence type="ECO:0000256" key="3">
    <source>
        <dbReference type="ARBA" id="ARBA00020392"/>
    </source>
</evidence>
<dbReference type="GO" id="GO:0044781">
    <property type="term" value="P:bacterial-type flagellum organization"/>
    <property type="evidence" value="ECO:0007669"/>
    <property type="project" value="UniProtKB-KW"/>
</dbReference>
<gene>
    <name evidence="11" type="primary">fliJ</name>
    <name evidence="11" type="ORF">BGL_1c35400</name>
</gene>
<comment type="subcellular location">
    <subcellularLocation>
        <location evidence="1">Cell membrane</location>
        <topology evidence="1">Peripheral membrane protein</topology>
        <orientation evidence="1">Cytoplasmic side</orientation>
    </subcellularLocation>
</comment>
<keyword evidence="4" id="KW-0813">Transport</keyword>
<dbReference type="InterPro" id="IPR052570">
    <property type="entry name" value="FliJ"/>
</dbReference>
<dbReference type="GO" id="GO:0015031">
    <property type="term" value="P:protein transport"/>
    <property type="evidence" value="ECO:0007669"/>
    <property type="project" value="UniProtKB-KW"/>
</dbReference>
<dbReference type="HOGENOM" id="CLU_119965_2_0_4"/>
<organism evidence="11 12">
    <name type="scientific">Burkholderia plantarii</name>
    <dbReference type="NCBI Taxonomy" id="41899"/>
    <lineage>
        <taxon>Bacteria</taxon>
        <taxon>Pseudomonadati</taxon>
        <taxon>Pseudomonadota</taxon>
        <taxon>Betaproteobacteria</taxon>
        <taxon>Burkholderiales</taxon>
        <taxon>Burkholderiaceae</taxon>
        <taxon>Burkholderia</taxon>
    </lineage>
</organism>